<dbReference type="Proteomes" id="UP000057043">
    <property type="component" value="Unassembled WGS sequence"/>
</dbReference>
<proteinExistence type="predicted"/>
<dbReference type="EMBL" id="LGFT01000037">
    <property type="protein sequence ID" value="KUK44009.1"/>
    <property type="molecule type" value="Genomic_DNA"/>
</dbReference>
<reference evidence="3 4" key="2">
    <citation type="journal article" date="2015" name="MBio">
        <title>Genome-Resolved Metagenomic Analysis Reveals Roles for Candidate Phyla and Other Microbial Community Members in Biogeochemical Transformations in Oil Reservoirs.</title>
        <authorList>
            <person name="Hu P."/>
            <person name="Tom L."/>
            <person name="Singh A."/>
            <person name="Thomas B.C."/>
            <person name="Baker B.J."/>
            <person name="Piceno Y.M."/>
            <person name="Andersen G.L."/>
            <person name="Banfield J.F."/>
        </authorList>
    </citation>
    <scope>NUCLEOTIDE SEQUENCE [LARGE SCALE GENOMIC DNA]</scope>
    <source>
        <strain evidence="1">57_489</strain>
    </source>
</reference>
<dbReference type="PATRIC" id="fig|301375.6.peg.1214"/>
<dbReference type="EMBL" id="LGHB01000001">
    <property type="protein sequence ID" value="KUK97783.1"/>
    <property type="molecule type" value="Genomic_DNA"/>
</dbReference>
<evidence type="ECO:0000313" key="4">
    <source>
        <dbReference type="Proteomes" id="UP000057043"/>
    </source>
</evidence>
<dbReference type="Proteomes" id="UP000053961">
    <property type="component" value="Unassembled WGS sequence"/>
</dbReference>
<evidence type="ECO:0000313" key="2">
    <source>
        <dbReference type="EMBL" id="KUK97783.1"/>
    </source>
</evidence>
<gene>
    <name evidence="1" type="ORF">XD72_1588</name>
    <name evidence="2" type="ORF">XE07_0197</name>
</gene>
<organism evidence="1 4">
    <name type="scientific">Methanothrix harundinacea</name>
    <dbReference type="NCBI Taxonomy" id="301375"/>
    <lineage>
        <taxon>Archaea</taxon>
        <taxon>Methanobacteriati</taxon>
        <taxon>Methanobacteriota</taxon>
        <taxon>Stenosarchaea group</taxon>
        <taxon>Methanomicrobia</taxon>
        <taxon>Methanotrichales</taxon>
        <taxon>Methanotrichaceae</taxon>
        <taxon>Methanothrix</taxon>
    </lineage>
</organism>
<reference evidence="2" key="1">
    <citation type="journal article" date="2015" name="MBio">
        <title>Genome-resolved metagenomic analysis reveals roles for candidate phyla and other microbial community members in biogeochemical transformations in oil reservoirs.</title>
        <authorList>
            <person name="Hu P."/>
            <person name="Tom L."/>
            <person name="Singh A."/>
            <person name="Thomas B.C."/>
            <person name="Baker B.J."/>
            <person name="Piceno Y.M."/>
            <person name="Andersen G.L."/>
            <person name="Banfield J.F."/>
        </authorList>
    </citation>
    <scope>NUCLEOTIDE SEQUENCE [LARGE SCALE GENOMIC DNA]</scope>
    <source>
        <strain evidence="2">56_747</strain>
    </source>
</reference>
<evidence type="ECO:0000313" key="3">
    <source>
        <dbReference type="Proteomes" id="UP000053961"/>
    </source>
</evidence>
<sequence>MIRNPLLICAALICLMTVTSPALSGNYTDLSGLWAFRCERDQASGDFLLEEFTAALFTIGSSISGACTGGFPEPWNGMVTGQFDGSNIELEVLVIQHPLTVARMAGVTNDSAVIAGTFVCSDDTGAGWKGTFSASMTTPETALYEPAASEPISFVPAVSGGISDFEEETMAAPVEEAPKRRDLQVISYTRDTIYARPVM</sequence>
<comment type="caution">
    <text evidence="1">The sequence shown here is derived from an EMBL/GenBank/DDBJ whole genome shotgun (WGS) entry which is preliminary data.</text>
</comment>
<protein>
    <submittedName>
        <fullName evidence="1">Uncharacterized protein</fullName>
    </submittedName>
</protein>
<evidence type="ECO:0000313" key="1">
    <source>
        <dbReference type="EMBL" id="KUK44009.1"/>
    </source>
</evidence>
<dbReference type="AlphaFoldDB" id="A0A101FTG6"/>
<name>A0A101FTG6_9EURY</name>
<accession>A0A101FTG6</accession>